<dbReference type="EMBL" id="SLUN01000017">
    <property type="protein sequence ID" value="TCL65271.1"/>
    <property type="molecule type" value="Genomic_DNA"/>
</dbReference>
<evidence type="ECO:0000256" key="10">
    <source>
        <dbReference type="ARBA" id="ARBA00029724"/>
    </source>
</evidence>
<dbReference type="GO" id="GO:0070814">
    <property type="term" value="P:hydrogen sulfide biosynthetic process"/>
    <property type="evidence" value="ECO:0007669"/>
    <property type="project" value="UniProtKB-UniRule"/>
</dbReference>
<keyword evidence="7 13" id="KW-0547">Nucleotide-binding</keyword>
<feature type="domain" description="APS kinase" evidence="15">
    <location>
        <begin position="31"/>
        <end position="180"/>
    </location>
</feature>
<evidence type="ECO:0000256" key="13">
    <source>
        <dbReference type="HAMAP-Rule" id="MF_00065"/>
    </source>
</evidence>
<keyword evidence="13" id="KW-0597">Phosphoprotein</keyword>
<dbReference type="InterPro" id="IPR002891">
    <property type="entry name" value="APS"/>
</dbReference>
<comment type="function">
    <text evidence="2 13 14">Catalyzes the synthesis of activated sulfate.</text>
</comment>
<dbReference type="UniPathway" id="UPA00140">
    <property type="reaction ID" value="UER00205"/>
</dbReference>
<evidence type="ECO:0000313" key="17">
    <source>
        <dbReference type="Proteomes" id="UP000295008"/>
    </source>
</evidence>
<dbReference type="Pfam" id="PF01583">
    <property type="entry name" value="APS_kinase"/>
    <property type="match status" value="1"/>
</dbReference>
<dbReference type="RefSeq" id="WP_243662934.1">
    <property type="nucleotide sequence ID" value="NZ_SLUN01000017.1"/>
</dbReference>
<proteinExistence type="inferred from homology"/>
<dbReference type="GO" id="GO:0004020">
    <property type="term" value="F:adenylylsulfate kinase activity"/>
    <property type="evidence" value="ECO:0007669"/>
    <property type="project" value="UniProtKB-UniRule"/>
</dbReference>
<evidence type="ECO:0000256" key="12">
    <source>
        <dbReference type="ARBA" id="ARBA00031464"/>
    </source>
</evidence>
<evidence type="ECO:0000256" key="4">
    <source>
        <dbReference type="ARBA" id="ARBA00007008"/>
    </source>
</evidence>
<dbReference type="Proteomes" id="UP000295008">
    <property type="component" value="Unassembled WGS sequence"/>
</dbReference>
<comment type="catalytic activity">
    <reaction evidence="1 13 14">
        <text>adenosine 5'-phosphosulfate + ATP = 3'-phosphoadenylyl sulfate + ADP + H(+)</text>
        <dbReference type="Rhea" id="RHEA:24152"/>
        <dbReference type="ChEBI" id="CHEBI:15378"/>
        <dbReference type="ChEBI" id="CHEBI:30616"/>
        <dbReference type="ChEBI" id="CHEBI:58243"/>
        <dbReference type="ChEBI" id="CHEBI:58339"/>
        <dbReference type="ChEBI" id="CHEBI:456216"/>
        <dbReference type="EC" id="2.7.1.25"/>
    </reaction>
</comment>
<dbReference type="Gene3D" id="3.40.50.300">
    <property type="entry name" value="P-loop containing nucleotide triphosphate hydrolases"/>
    <property type="match status" value="1"/>
</dbReference>
<comment type="caution">
    <text evidence="13">Lacks conserved residue(s) required for the propagation of feature annotation.</text>
</comment>
<dbReference type="GO" id="GO:0000103">
    <property type="term" value="P:sulfate assimilation"/>
    <property type="evidence" value="ECO:0007669"/>
    <property type="project" value="UniProtKB-UniRule"/>
</dbReference>
<evidence type="ECO:0000256" key="8">
    <source>
        <dbReference type="ARBA" id="ARBA00022777"/>
    </source>
</evidence>
<evidence type="ECO:0000256" key="7">
    <source>
        <dbReference type="ARBA" id="ARBA00022741"/>
    </source>
</evidence>
<feature type="binding site" evidence="13">
    <location>
        <begin position="38"/>
        <end position="45"/>
    </location>
    <ligand>
        <name>ATP</name>
        <dbReference type="ChEBI" id="CHEBI:30616"/>
    </ligand>
</feature>
<protein>
    <recommendedName>
        <fullName evidence="5 13">Adenylyl-sulfate kinase</fullName>
        <ecNumber evidence="5 13">2.7.1.25</ecNumber>
    </recommendedName>
    <alternativeName>
        <fullName evidence="11 13">APS kinase</fullName>
    </alternativeName>
    <alternativeName>
        <fullName evidence="12 13">ATP adenosine-5'-phosphosulfate 3'-phosphotransferase</fullName>
    </alternativeName>
    <alternativeName>
        <fullName evidence="10 13">Adenosine-5'-phosphosulfate kinase</fullName>
    </alternativeName>
</protein>
<evidence type="ECO:0000256" key="11">
    <source>
        <dbReference type="ARBA" id="ARBA00031393"/>
    </source>
</evidence>
<evidence type="ECO:0000256" key="5">
    <source>
        <dbReference type="ARBA" id="ARBA00012121"/>
    </source>
</evidence>
<dbReference type="PANTHER" id="PTHR11055">
    <property type="entry name" value="BIFUNCTIONAL 3'-PHOSPHOADENOSINE 5'-PHOSPHOSULFATE SYNTHASE"/>
    <property type="match status" value="1"/>
</dbReference>
<sequence>MAVGNPCPNNLTWAEGKVSYDERCKNLNQHGLVLWLTGLSGAGKTTIAVEVEKELIKRGKSVYRLDGDNIRLGLNSDLGFSEAERNENIRRIVEVAALFKDAGIITLVCFIAPFRKMREYARKKIGSDNFVEIYVKTDLKTCIARDPKGLYRKALNHEIREFTGITSPYEEPDHPDLVIDTERFSVSEAAQKILQKMSPFLKYVYIAVGFCTFENYCGILT</sequence>
<evidence type="ECO:0000256" key="9">
    <source>
        <dbReference type="ARBA" id="ARBA00022840"/>
    </source>
</evidence>
<dbReference type="NCBIfam" id="NF003013">
    <property type="entry name" value="PRK03846.1"/>
    <property type="match status" value="1"/>
</dbReference>
<comment type="similarity">
    <text evidence="4 13 14">Belongs to the APS kinase family.</text>
</comment>
<keyword evidence="9 13" id="KW-0067">ATP-binding</keyword>
<dbReference type="NCBIfam" id="TIGR00455">
    <property type="entry name" value="apsK"/>
    <property type="match status" value="1"/>
</dbReference>
<organism evidence="16 17">
    <name type="scientific">Hydrogenispora ethanolica</name>
    <dbReference type="NCBI Taxonomy" id="1082276"/>
    <lineage>
        <taxon>Bacteria</taxon>
        <taxon>Bacillati</taxon>
        <taxon>Bacillota</taxon>
        <taxon>Hydrogenispora</taxon>
    </lineage>
</organism>
<dbReference type="PANTHER" id="PTHR11055:SF1">
    <property type="entry name" value="PAPS SYNTHETASE, ISOFORM D"/>
    <property type="match status" value="1"/>
</dbReference>
<dbReference type="InterPro" id="IPR059117">
    <property type="entry name" value="APS_kinase_dom"/>
</dbReference>
<accession>A0A4R1RGX7</accession>
<comment type="caution">
    <text evidence="16">The sequence shown here is derived from an EMBL/GenBank/DDBJ whole genome shotgun (WGS) entry which is preliminary data.</text>
</comment>
<gene>
    <name evidence="13" type="primary">cysC</name>
    <name evidence="16" type="ORF">EDC14_101719</name>
</gene>
<evidence type="ECO:0000259" key="15">
    <source>
        <dbReference type="Pfam" id="PF01583"/>
    </source>
</evidence>
<evidence type="ECO:0000313" key="16">
    <source>
        <dbReference type="EMBL" id="TCL65271.1"/>
    </source>
</evidence>
<evidence type="ECO:0000256" key="1">
    <source>
        <dbReference type="ARBA" id="ARBA00001823"/>
    </source>
</evidence>
<dbReference type="AlphaFoldDB" id="A0A4R1RGX7"/>
<comment type="pathway">
    <text evidence="3 13 14">Sulfur metabolism; hydrogen sulfide biosynthesis; sulfite from sulfate: step 2/3.</text>
</comment>
<keyword evidence="8 13" id="KW-0418">Kinase</keyword>
<keyword evidence="17" id="KW-1185">Reference proteome</keyword>
<name>A0A4R1RGX7_HYDET</name>
<dbReference type="HAMAP" id="MF_00065">
    <property type="entry name" value="Adenylyl_sulf_kinase"/>
    <property type="match status" value="1"/>
</dbReference>
<dbReference type="CDD" id="cd02027">
    <property type="entry name" value="APSK"/>
    <property type="match status" value="1"/>
</dbReference>
<dbReference type="EC" id="2.7.1.25" evidence="5 13"/>
<dbReference type="GO" id="GO:0005524">
    <property type="term" value="F:ATP binding"/>
    <property type="evidence" value="ECO:0007669"/>
    <property type="project" value="UniProtKB-UniRule"/>
</dbReference>
<dbReference type="NCBIfam" id="NF004041">
    <property type="entry name" value="PRK05541.1"/>
    <property type="match status" value="1"/>
</dbReference>
<dbReference type="SUPFAM" id="SSF52540">
    <property type="entry name" value="P-loop containing nucleoside triphosphate hydrolases"/>
    <property type="match status" value="1"/>
</dbReference>
<dbReference type="InterPro" id="IPR027417">
    <property type="entry name" value="P-loop_NTPase"/>
</dbReference>
<evidence type="ECO:0000256" key="14">
    <source>
        <dbReference type="RuleBase" id="RU004347"/>
    </source>
</evidence>
<keyword evidence="6 13" id="KW-0808">Transferase</keyword>
<reference evidence="16 17" key="1">
    <citation type="submission" date="2019-03" db="EMBL/GenBank/DDBJ databases">
        <title>Genomic Encyclopedia of Type Strains, Phase IV (KMG-IV): sequencing the most valuable type-strain genomes for metagenomic binning, comparative biology and taxonomic classification.</title>
        <authorList>
            <person name="Goeker M."/>
        </authorList>
    </citation>
    <scope>NUCLEOTIDE SEQUENCE [LARGE SCALE GENOMIC DNA]</scope>
    <source>
        <strain evidence="16 17">LX-B</strain>
    </source>
</reference>
<evidence type="ECO:0000256" key="3">
    <source>
        <dbReference type="ARBA" id="ARBA00004806"/>
    </source>
</evidence>
<evidence type="ECO:0000256" key="6">
    <source>
        <dbReference type="ARBA" id="ARBA00022679"/>
    </source>
</evidence>
<evidence type="ECO:0000256" key="2">
    <source>
        <dbReference type="ARBA" id="ARBA00002632"/>
    </source>
</evidence>